<evidence type="ECO:0000313" key="2">
    <source>
        <dbReference type="Proteomes" id="UP000637002"/>
    </source>
</evidence>
<dbReference type="AlphaFoldDB" id="A0A916XAI3"/>
<reference evidence="1" key="1">
    <citation type="journal article" date="2014" name="Int. J. Syst. Evol. Microbiol.">
        <title>Complete genome sequence of Corynebacterium casei LMG S-19264T (=DSM 44701T), isolated from a smear-ripened cheese.</title>
        <authorList>
            <consortium name="US DOE Joint Genome Institute (JGI-PGF)"/>
            <person name="Walter F."/>
            <person name="Albersmeier A."/>
            <person name="Kalinowski J."/>
            <person name="Ruckert C."/>
        </authorList>
    </citation>
    <scope>NUCLEOTIDE SEQUENCE</scope>
    <source>
        <strain evidence="1">CGMCC 1.12919</strain>
    </source>
</reference>
<accession>A0A916XAI3</accession>
<keyword evidence="2" id="KW-1185">Reference proteome</keyword>
<name>A0A916XAI3_9HYPH</name>
<comment type="caution">
    <text evidence="1">The sequence shown here is derived from an EMBL/GenBank/DDBJ whole genome shotgun (WGS) entry which is preliminary data.</text>
</comment>
<gene>
    <name evidence="1" type="ORF">GCM10010994_18080</name>
</gene>
<reference evidence="1" key="2">
    <citation type="submission" date="2020-09" db="EMBL/GenBank/DDBJ databases">
        <authorList>
            <person name="Sun Q."/>
            <person name="Zhou Y."/>
        </authorList>
    </citation>
    <scope>NUCLEOTIDE SEQUENCE</scope>
    <source>
        <strain evidence="1">CGMCC 1.12919</strain>
    </source>
</reference>
<sequence length="306" mass="32276">MRGRGLLRAALMSGALLEGAEASEWPGATPFRNVAIAGGEAPPQAIDTEHIFGFTEGTDIGAPGETEFESETTGRFGRRGGRFQAIDSALTLKVPVSSQFRLAPAVSFSRYALRNVPELRDVNTGHVDGASLEARLRLLDRASAPFGLTLNVAPGFGGVDGASGRRARSYGADFGVFLDREIVPGKLVAALNLSYDMGSTRLRAIGPTVRGSGTDVSAALAYRALPGIFIGAETRYLRAYEGLGLDRFVGQAVYVGPTFYASLPAGVWVSVAWSAQVAGGAAGTGERLDLTSFDRHQVRLRIGGHF</sequence>
<dbReference type="RefSeq" id="WP_188608837.1">
    <property type="nucleotide sequence ID" value="NZ_BMGG01000003.1"/>
</dbReference>
<organism evidence="1 2">
    <name type="scientific">Chelatococcus reniformis</name>
    <dbReference type="NCBI Taxonomy" id="1494448"/>
    <lineage>
        <taxon>Bacteria</taxon>
        <taxon>Pseudomonadati</taxon>
        <taxon>Pseudomonadota</taxon>
        <taxon>Alphaproteobacteria</taxon>
        <taxon>Hyphomicrobiales</taxon>
        <taxon>Chelatococcaceae</taxon>
        <taxon>Chelatococcus</taxon>
    </lineage>
</organism>
<evidence type="ECO:0000313" key="1">
    <source>
        <dbReference type="EMBL" id="GGC59724.1"/>
    </source>
</evidence>
<dbReference type="Proteomes" id="UP000637002">
    <property type="component" value="Unassembled WGS sequence"/>
</dbReference>
<protein>
    <submittedName>
        <fullName evidence="1">Uncharacterized protein</fullName>
    </submittedName>
</protein>
<proteinExistence type="predicted"/>
<dbReference type="EMBL" id="BMGG01000003">
    <property type="protein sequence ID" value="GGC59724.1"/>
    <property type="molecule type" value="Genomic_DNA"/>
</dbReference>